<reference evidence="1" key="1">
    <citation type="submission" date="2022-11" db="EMBL/GenBank/DDBJ databases">
        <title>Genome Sequence of Boeremia exigua.</title>
        <authorList>
            <person name="Buettner E."/>
        </authorList>
    </citation>
    <scope>NUCLEOTIDE SEQUENCE</scope>
    <source>
        <strain evidence="1">CU02</strain>
    </source>
</reference>
<keyword evidence="2" id="KW-1185">Reference proteome</keyword>
<dbReference type="EMBL" id="JAPHNI010000434">
    <property type="protein sequence ID" value="KAJ8111128.1"/>
    <property type="molecule type" value="Genomic_DNA"/>
</dbReference>
<evidence type="ECO:0000313" key="1">
    <source>
        <dbReference type="EMBL" id="KAJ8111128.1"/>
    </source>
</evidence>
<name>A0ACC2I7J2_9PLEO</name>
<gene>
    <name evidence="1" type="ORF">OPT61_g6203</name>
</gene>
<sequence>MQTPINKTTVSDFRTPCYADIEKDVAFESTRVHSDLQKQRPDPHATMMPTAFCMDKDVAHARLLTLQEFGRRWPSATLL</sequence>
<protein>
    <submittedName>
        <fullName evidence="1">Uncharacterized protein</fullName>
    </submittedName>
</protein>
<comment type="caution">
    <text evidence="1">The sequence shown here is derived from an EMBL/GenBank/DDBJ whole genome shotgun (WGS) entry which is preliminary data.</text>
</comment>
<evidence type="ECO:0000313" key="2">
    <source>
        <dbReference type="Proteomes" id="UP001153331"/>
    </source>
</evidence>
<organism evidence="1 2">
    <name type="scientific">Boeremia exigua</name>
    <dbReference type="NCBI Taxonomy" id="749465"/>
    <lineage>
        <taxon>Eukaryota</taxon>
        <taxon>Fungi</taxon>
        <taxon>Dikarya</taxon>
        <taxon>Ascomycota</taxon>
        <taxon>Pezizomycotina</taxon>
        <taxon>Dothideomycetes</taxon>
        <taxon>Pleosporomycetidae</taxon>
        <taxon>Pleosporales</taxon>
        <taxon>Pleosporineae</taxon>
        <taxon>Didymellaceae</taxon>
        <taxon>Boeremia</taxon>
    </lineage>
</organism>
<proteinExistence type="predicted"/>
<dbReference type="Proteomes" id="UP001153331">
    <property type="component" value="Unassembled WGS sequence"/>
</dbReference>
<accession>A0ACC2I7J2</accession>